<dbReference type="KEGG" id="cluj:IAU68_03250"/>
<dbReference type="InterPro" id="IPR027383">
    <property type="entry name" value="Znf_put"/>
</dbReference>
<feature type="transmembrane region" description="Helical" evidence="1">
    <location>
        <begin position="86"/>
        <end position="112"/>
    </location>
</feature>
<keyword evidence="1" id="KW-0812">Transmembrane</keyword>
<keyword evidence="1" id="KW-0472">Membrane</keyword>
<proteinExistence type="predicted"/>
<keyword evidence="6" id="KW-1185">Reference proteome</keyword>
<evidence type="ECO:0000313" key="4">
    <source>
        <dbReference type="EMBL" id="QNP90794.1"/>
    </source>
</evidence>
<evidence type="ECO:0000259" key="2">
    <source>
        <dbReference type="Pfam" id="PF13490"/>
    </source>
</evidence>
<keyword evidence="1" id="KW-1133">Transmembrane helix</keyword>
<feature type="domain" description="Putative zinc-finger" evidence="2">
    <location>
        <begin position="5"/>
        <end position="38"/>
    </location>
</feature>
<dbReference type="RefSeq" id="WP_171194504.1">
    <property type="nucleotide sequence ID" value="NZ_CP061032.1"/>
</dbReference>
<sequence>MVSHEEVQAALSARIDGEPAGLDDAIVDAHVSNCAECRAFLDQALALSQEFGGTERPALDPPQDLSAVILASVDDEWRRLSHRRALGLAVGRILLLVMVVLWVLWAVSLIVAGGEEPVVASSASVRLGVALALAFTAWKPRQIPGVLLIVGTMFTFTVGFAVRDAVLATGQFEPVAVFIPFASVIALVWTWIADRGGEARRAWRVLGANPQ</sequence>
<evidence type="ECO:0000313" key="6">
    <source>
        <dbReference type="Proteomes" id="UP000642876"/>
    </source>
</evidence>
<evidence type="ECO:0000313" key="5">
    <source>
        <dbReference type="Proteomes" id="UP000516235"/>
    </source>
</evidence>
<feature type="transmembrane region" description="Helical" evidence="1">
    <location>
        <begin position="174"/>
        <end position="192"/>
    </location>
</feature>
<evidence type="ECO:0000313" key="3">
    <source>
        <dbReference type="EMBL" id="MBC3179465.1"/>
    </source>
</evidence>
<feature type="transmembrane region" description="Helical" evidence="1">
    <location>
        <begin position="145"/>
        <end position="162"/>
    </location>
</feature>
<dbReference type="AlphaFoldDB" id="A0A7H0K0H8"/>
<evidence type="ECO:0000256" key="1">
    <source>
        <dbReference type="SAM" id="Phobius"/>
    </source>
</evidence>
<dbReference type="Pfam" id="PF13490">
    <property type="entry name" value="zf-HC2"/>
    <property type="match status" value="1"/>
</dbReference>
<name>A0A7H0K0H8_9CORY</name>
<accession>A0A7H0K0H8</accession>
<organism evidence="4 5">
    <name type="scientific">Corynebacterium lujinxingii</name>
    <dbReference type="NCBI Taxonomy" id="2763010"/>
    <lineage>
        <taxon>Bacteria</taxon>
        <taxon>Bacillati</taxon>
        <taxon>Actinomycetota</taxon>
        <taxon>Actinomycetes</taxon>
        <taxon>Mycobacteriales</taxon>
        <taxon>Corynebacteriaceae</taxon>
        <taxon>Corynebacterium</taxon>
    </lineage>
</organism>
<dbReference type="Proteomes" id="UP000642876">
    <property type="component" value="Unassembled WGS sequence"/>
</dbReference>
<dbReference type="EMBL" id="JACMYE010000007">
    <property type="protein sequence ID" value="MBC3179465.1"/>
    <property type="molecule type" value="Genomic_DNA"/>
</dbReference>
<protein>
    <submittedName>
        <fullName evidence="4">Zf-HC2 domain-containing protein</fullName>
    </submittedName>
</protein>
<dbReference type="EMBL" id="CP061032">
    <property type="protein sequence ID" value="QNP90794.1"/>
    <property type="molecule type" value="Genomic_DNA"/>
</dbReference>
<gene>
    <name evidence="3" type="ORF">H7348_09140</name>
    <name evidence="4" type="ORF">IAU68_03250</name>
</gene>
<reference evidence="5 6" key="1">
    <citation type="submission" date="2020-08" db="EMBL/GenBank/DDBJ databases">
        <title>novel species in genus Corynebacterium.</title>
        <authorList>
            <person name="Zhang G."/>
        </authorList>
    </citation>
    <scope>NUCLEOTIDE SEQUENCE [LARGE SCALE GENOMIC DNA]</scope>
    <source>
        <strain evidence="4">Zg-917</strain>
        <strain evidence="5 6">zg-917</strain>
    </source>
</reference>
<dbReference type="Proteomes" id="UP000516235">
    <property type="component" value="Chromosome"/>
</dbReference>